<dbReference type="EMBL" id="JACGWJ010000001">
    <property type="protein sequence ID" value="KAL0441424.1"/>
    <property type="molecule type" value="Genomic_DNA"/>
</dbReference>
<reference evidence="2" key="1">
    <citation type="submission" date="2020-06" db="EMBL/GenBank/DDBJ databases">
        <authorList>
            <person name="Li T."/>
            <person name="Hu X."/>
            <person name="Zhang T."/>
            <person name="Song X."/>
            <person name="Zhang H."/>
            <person name="Dai N."/>
            <person name="Sheng W."/>
            <person name="Hou X."/>
            <person name="Wei L."/>
        </authorList>
    </citation>
    <scope>NUCLEOTIDE SEQUENCE</scope>
    <source>
        <strain evidence="2">G02</strain>
        <tissue evidence="2">Leaf</tissue>
    </source>
</reference>
<organism evidence="2">
    <name type="scientific">Sesamum radiatum</name>
    <name type="common">Black benniseed</name>
    <dbReference type="NCBI Taxonomy" id="300843"/>
    <lineage>
        <taxon>Eukaryota</taxon>
        <taxon>Viridiplantae</taxon>
        <taxon>Streptophyta</taxon>
        <taxon>Embryophyta</taxon>
        <taxon>Tracheophyta</taxon>
        <taxon>Spermatophyta</taxon>
        <taxon>Magnoliopsida</taxon>
        <taxon>eudicotyledons</taxon>
        <taxon>Gunneridae</taxon>
        <taxon>Pentapetalae</taxon>
        <taxon>asterids</taxon>
        <taxon>lamiids</taxon>
        <taxon>Lamiales</taxon>
        <taxon>Pedaliaceae</taxon>
        <taxon>Sesamum</taxon>
    </lineage>
</organism>
<dbReference type="InterPro" id="IPR032675">
    <property type="entry name" value="LRR_dom_sf"/>
</dbReference>
<dbReference type="SUPFAM" id="SSF52058">
    <property type="entry name" value="L domain-like"/>
    <property type="match status" value="1"/>
</dbReference>
<dbReference type="AlphaFoldDB" id="A0AAW2WHS1"/>
<sequence>MGRTEEVELSRNEALEALQPPQTLHSLRISNHQGTKFPNWIMSSYLNHLRDLHITWCNISTLPCLGKLLELLKLSVSYMIRGSMFVGREFLGLTATWDNDMDISMISFPKLKVLRLEECLGWTKWEDITADEESNATVLIMPCLKELVISGCGLRKLPHCLIRKASSLQHLIILNSFHLWERYGEEGYARTSLSHILRLTVVL</sequence>
<dbReference type="InterPro" id="IPR056789">
    <property type="entry name" value="LRR_R13L1-DRL21"/>
</dbReference>
<dbReference type="PANTHER" id="PTHR47186">
    <property type="entry name" value="LEUCINE-RICH REPEAT-CONTAINING PROTEIN 57"/>
    <property type="match status" value="1"/>
</dbReference>
<reference evidence="2" key="2">
    <citation type="journal article" date="2024" name="Plant">
        <title>Genomic evolution and insights into agronomic trait innovations of Sesamum species.</title>
        <authorList>
            <person name="Miao H."/>
            <person name="Wang L."/>
            <person name="Qu L."/>
            <person name="Liu H."/>
            <person name="Sun Y."/>
            <person name="Le M."/>
            <person name="Wang Q."/>
            <person name="Wei S."/>
            <person name="Zheng Y."/>
            <person name="Lin W."/>
            <person name="Duan Y."/>
            <person name="Cao H."/>
            <person name="Xiong S."/>
            <person name="Wang X."/>
            <person name="Wei L."/>
            <person name="Li C."/>
            <person name="Ma Q."/>
            <person name="Ju M."/>
            <person name="Zhao R."/>
            <person name="Li G."/>
            <person name="Mu C."/>
            <person name="Tian Q."/>
            <person name="Mei H."/>
            <person name="Zhang T."/>
            <person name="Gao T."/>
            <person name="Zhang H."/>
        </authorList>
    </citation>
    <scope>NUCLEOTIDE SEQUENCE</scope>
    <source>
        <strain evidence="2">G02</strain>
    </source>
</reference>
<feature type="domain" description="R13L1/DRL21-like LRR repeat region" evidence="1">
    <location>
        <begin position="8"/>
        <end position="79"/>
    </location>
</feature>
<dbReference type="PANTHER" id="PTHR47186:SF30">
    <property type="entry name" value="EF-HAND DOMAIN-CONTAINING PROTEIN"/>
    <property type="match status" value="1"/>
</dbReference>
<name>A0AAW2WHS1_SESRA</name>
<dbReference type="Gene3D" id="3.80.10.10">
    <property type="entry name" value="Ribonuclease Inhibitor"/>
    <property type="match status" value="2"/>
</dbReference>
<dbReference type="Pfam" id="PF25019">
    <property type="entry name" value="LRR_R13L1-DRL21"/>
    <property type="match status" value="1"/>
</dbReference>
<accession>A0AAW2WHS1</accession>
<protein>
    <recommendedName>
        <fullName evidence="1">R13L1/DRL21-like LRR repeat region domain-containing protein</fullName>
    </recommendedName>
</protein>
<proteinExistence type="predicted"/>
<gene>
    <name evidence="2" type="ORF">Sradi_0081300</name>
</gene>
<evidence type="ECO:0000313" key="2">
    <source>
        <dbReference type="EMBL" id="KAL0441424.1"/>
    </source>
</evidence>
<evidence type="ECO:0000259" key="1">
    <source>
        <dbReference type="Pfam" id="PF25019"/>
    </source>
</evidence>
<comment type="caution">
    <text evidence="2">The sequence shown here is derived from an EMBL/GenBank/DDBJ whole genome shotgun (WGS) entry which is preliminary data.</text>
</comment>